<protein>
    <submittedName>
        <fullName evidence="1">Uncharacterized protein</fullName>
    </submittedName>
</protein>
<gene>
    <name evidence="1" type="ORF">TH53_10270</name>
</gene>
<organism evidence="1 2">
    <name type="scientific">Pedobacter lusitanus</name>
    <dbReference type="NCBI Taxonomy" id="1503925"/>
    <lineage>
        <taxon>Bacteria</taxon>
        <taxon>Pseudomonadati</taxon>
        <taxon>Bacteroidota</taxon>
        <taxon>Sphingobacteriia</taxon>
        <taxon>Sphingobacteriales</taxon>
        <taxon>Sphingobacteriaceae</taxon>
        <taxon>Pedobacter</taxon>
    </lineage>
</organism>
<dbReference type="AlphaFoldDB" id="A0A0D0GMB2"/>
<evidence type="ECO:0000313" key="1">
    <source>
        <dbReference type="EMBL" id="KIO77315.1"/>
    </source>
</evidence>
<sequence length="66" mass="7612">MLLFKRIQYFEKFAVDSGARIIVNIDNNYVFAAIFCGIIACKCRYSSGQVDFLRFSPILRKLQSVL</sequence>
<accession>A0A0D0GMB2</accession>
<reference evidence="1 2" key="1">
    <citation type="submission" date="2015-01" db="EMBL/GenBank/DDBJ databases">
        <title>Draft genome sequence of Pedobacter sp. NL19 isolated from sludge of an effluent treatment pond in an abandoned uranium mine.</title>
        <authorList>
            <person name="Santos T."/>
            <person name="Caetano T."/>
            <person name="Covas C."/>
            <person name="Cruz A."/>
            <person name="Mendo S."/>
        </authorList>
    </citation>
    <scope>NUCLEOTIDE SEQUENCE [LARGE SCALE GENOMIC DNA]</scope>
    <source>
        <strain evidence="1 2">NL19</strain>
    </source>
</reference>
<dbReference type="Proteomes" id="UP000032049">
    <property type="component" value="Unassembled WGS sequence"/>
</dbReference>
<dbReference type="STRING" id="1503925.TH53_10270"/>
<proteinExistence type="predicted"/>
<comment type="caution">
    <text evidence="1">The sequence shown here is derived from an EMBL/GenBank/DDBJ whole genome shotgun (WGS) entry which is preliminary data.</text>
</comment>
<name>A0A0D0GMB2_9SPHI</name>
<keyword evidence="2" id="KW-1185">Reference proteome</keyword>
<dbReference type="EMBL" id="JXRA01000040">
    <property type="protein sequence ID" value="KIO77315.1"/>
    <property type="molecule type" value="Genomic_DNA"/>
</dbReference>
<evidence type="ECO:0000313" key="2">
    <source>
        <dbReference type="Proteomes" id="UP000032049"/>
    </source>
</evidence>